<evidence type="ECO:0000313" key="5">
    <source>
        <dbReference type="EMBL" id="ACK66734.1"/>
    </source>
</evidence>
<dbReference type="PANTHER" id="PTHR44942:SF4">
    <property type="entry name" value="METHYLTRANSFERASE TYPE 11 DOMAIN-CONTAINING PROTEIN"/>
    <property type="match status" value="1"/>
</dbReference>
<dbReference type="EMBL" id="CP001287">
    <property type="protein sequence ID" value="ACK66734.1"/>
    <property type="molecule type" value="Genomic_DNA"/>
</dbReference>
<evidence type="ECO:0000256" key="3">
    <source>
        <dbReference type="ARBA" id="ARBA00022679"/>
    </source>
</evidence>
<dbReference type="CDD" id="cd02440">
    <property type="entry name" value="AdoMet_MTases"/>
    <property type="match status" value="1"/>
</dbReference>
<organism evidence="5 6">
    <name type="scientific">Rippkaea orientalis (strain PCC 8801 / RF-1)</name>
    <name type="common">Cyanothece sp. (strain PCC 8801)</name>
    <dbReference type="NCBI Taxonomy" id="41431"/>
    <lineage>
        <taxon>Bacteria</taxon>
        <taxon>Bacillati</taxon>
        <taxon>Cyanobacteriota</taxon>
        <taxon>Cyanophyceae</taxon>
        <taxon>Oscillatoriophycideae</taxon>
        <taxon>Chroococcales</taxon>
        <taxon>Aphanothecaceae</taxon>
        <taxon>Rippkaea</taxon>
        <taxon>Rippkaea orientalis</taxon>
    </lineage>
</organism>
<keyword evidence="3 5" id="KW-0808">Transferase</keyword>
<keyword evidence="2 5" id="KW-0489">Methyltransferase</keyword>
<accession>B7K5K1</accession>
<dbReference type="GO" id="GO:0008757">
    <property type="term" value="F:S-adenosylmethionine-dependent methyltransferase activity"/>
    <property type="evidence" value="ECO:0007669"/>
    <property type="project" value="InterPro"/>
</dbReference>
<feature type="domain" description="Methyltransferase type 11" evidence="4">
    <location>
        <begin position="47"/>
        <end position="134"/>
    </location>
</feature>
<dbReference type="InterPro" id="IPR029063">
    <property type="entry name" value="SAM-dependent_MTases_sf"/>
</dbReference>
<dbReference type="Proteomes" id="UP000008204">
    <property type="component" value="Chromosome"/>
</dbReference>
<name>B7K5K1_RIPO1</name>
<sequence length="256" mass="29842">MTSQPQHNFKDHFSTQSKEYAIYRPNYPSVLFEYLNSVVAKHKTAWDCGTGTGQVALELTNYFDKIYASDASKNQIKNAIRHPKIEYFLSVAETTSLPDQSIDLITVAQAAHWFNLEAFYEEVKRVITSKGILAMWCYGFFQIPPDEERLESALQEFYNNIDSYWPPERQLVNNQYKTIPFPFNEIKSPQILMQKEWTINQLVGYLLTWSSTQRFIKEKGQNMMFNKLEAIINSVSSAEKLITITWPIYWRIGSLC</sequence>
<evidence type="ECO:0000313" key="6">
    <source>
        <dbReference type="Proteomes" id="UP000008204"/>
    </source>
</evidence>
<comment type="similarity">
    <text evidence="1">Belongs to the methyltransferase superfamily.</text>
</comment>
<proteinExistence type="inferred from homology"/>
<dbReference type="KEGG" id="cyp:PCC8801_2733"/>
<gene>
    <name evidence="5" type="ordered locus">PCC8801_2733</name>
</gene>
<evidence type="ECO:0000256" key="2">
    <source>
        <dbReference type="ARBA" id="ARBA00022603"/>
    </source>
</evidence>
<dbReference type="Gene3D" id="3.40.50.150">
    <property type="entry name" value="Vaccinia Virus protein VP39"/>
    <property type="match status" value="1"/>
</dbReference>
<dbReference type="AlphaFoldDB" id="B7K5K1"/>
<evidence type="ECO:0000259" key="4">
    <source>
        <dbReference type="Pfam" id="PF08241"/>
    </source>
</evidence>
<keyword evidence="6" id="KW-1185">Reference proteome</keyword>
<evidence type="ECO:0000256" key="1">
    <source>
        <dbReference type="ARBA" id="ARBA00008361"/>
    </source>
</evidence>
<protein>
    <submittedName>
        <fullName evidence="5">Methyltransferase type 11</fullName>
    </submittedName>
</protein>
<dbReference type="RefSeq" id="WP_012596001.1">
    <property type="nucleotide sequence ID" value="NC_011726.1"/>
</dbReference>
<dbReference type="Pfam" id="PF08241">
    <property type="entry name" value="Methyltransf_11"/>
    <property type="match status" value="1"/>
</dbReference>
<dbReference type="eggNOG" id="COG2226">
    <property type="taxonomic scope" value="Bacteria"/>
</dbReference>
<reference evidence="6" key="1">
    <citation type="journal article" date="2011" name="MBio">
        <title>Novel metabolic attributes of the genus Cyanothece, comprising a group of unicellular nitrogen-fixing Cyanobacteria.</title>
        <authorList>
            <person name="Bandyopadhyay A."/>
            <person name="Elvitigala T."/>
            <person name="Welsh E."/>
            <person name="Stockel J."/>
            <person name="Liberton M."/>
            <person name="Min H."/>
            <person name="Sherman L.A."/>
            <person name="Pakrasi H.B."/>
        </authorList>
    </citation>
    <scope>NUCLEOTIDE SEQUENCE [LARGE SCALE GENOMIC DNA]</scope>
    <source>
        <strain evidence="6">PCC 8801</strain>
    </source>
</reference>
<dbReference type="InterPro" id="IPR051052">
    <property type="entry name" value="Diverse_substrate_MTase"/>
</dbReference>
<dbReference type="STRING" id="41431.PCC8801_2733"/>
<dbReference type="InterPro" id="IPR013216">
    <property type="entry name" value="Methyltransf_11"/>
</dbReference>
<dbReference type="OrthoDB" id="9797252at2"/>
<dbReference type="PANTHER" id="PTHR44942">
    <property type="entry name" value="METHYLTRANSF_11 DOMAIN-CONTAINING PROTEIN"/>
    <property type="match status" value="1"/>
</dbReference>
<dbReference type="HOGENOM" id="CLU_049344_5_1_3"/>
<dbReference type="SUPFAM" id="SSF53335">
    <property type="entry name" value="S-adenosyl-L-methionine-dependent methyltransferases"/>
    <property type="match status" value="1"/>
</dbReference>
<dbReference type="GO" id="GO:0032259">
    <property type="term" value="P:methylation"/>
    <property type="evidence" value="ECO:0007669"/>
    <property type="project" value="UniProtKB-KW"/>
</dbReference>